<keyword evidence="8" id="KW-0665">Pyrimidine biosynthesis</keyword>
<keyword evidence="4" id="KW-0808">Transferase</keyword>
<evidence type="ECO:0000256" key="8">
    <source>
        <dbReference type="ARBA" id="ARBA00022975"/>
    </source>
</evidence>
<evidence type="ECO:0000313" key="11">
    <source>
        <dbReference type="EMBL" id="ASI13687.1"/>
    </source>
</evidence>
<evidence type="ECO:0000259" key="10">
    <source>
        <dbReference type="Pfam" id="PF00696"/>
    </source>
</evidence>
<feature type="domain" description="Aspartate/glutamate/uridylate kinase" evidence="10">
    <location>
        <begin position="115"/>
        <end position="198"/>
    </location>
</feature>
<dbReference type="Proteomes" id="UP000197679">
    <property type="component" value="Chromosome"/>
</dbReference>
<keyword evidence="6 11" id="KW-0418">Kinase</keyword>
<dbReference type="SUPFAM" id="SSF53633">
    <property type="entry name" value="Carbamate kinase-like"/>
    <property type="match status" value="1"/>
</dbReference>
<dbReference type="InterPro" id="IPR036393">
    <property type="entry name" value="AceGlu_kinase-like_sf"/>
</dbReference>
<dbReference type="GO" id="GO:0033862">
    <property type="term" value="F:UMP kinase activity"/>
    <property type="evidence" value="ECO:0007669"/>
    <property type="project" value="UniProtKB-EC"/>
</dbReference>
<dbReference type="Pfam" id="PF00696">
    <property type="entry name" value="AA_kinase"/>
    <property type="match status" value="1"/>
</dbReference>
<dbReference type="OrthoDB" id="372251at2157"/>
<dbReference type="KEGG" id="marh:Mia14_0365"/>
<proteinExistence type="inferred from homology"/>
<evidence type="ECO:0000256" key="3">
    <source>
        <dbReference type="ARBA" id="ARBA00012899"/>
    </source>
</evidence>
<dbReference type="Gene3D" id="3.40.1160.10">
    <property type="entry name" value="Acetylglutamate kinase-like"/>
    <property type="match status" value="1"/>
</dbReference>
<evidence type="ECO:0000313" key="12">
    <source>
        <dbReference type="Proteomes" id="UP000197679"/>
    </source>
</evidence>
<organism evidence="11 12">
    <name type="scientific">Candidatus Mancarchaeum acidiphilum</name>
    <dbReference type="NCBI Taxonomy" id="1920749"/>
    <lineage>
        <taxon>Archaea</taxon>
        <taxon>Candidatus Micrarchaeota</taxon>
        <taxon>Candidatus Mancarchaeum</taxon>
    </lineage>
</organism>
<evidence type="ECO:0000256" key="2">
    <source>
        <dbReference type="ARBA" id="ARBA00007614"/>
    </source>
</evidence>
<comment type="pathway">
    <text evidence="1">Pyrimidine metabolism; CTP biosynthesis via de novo pathway; UDP from UMP (UMPK route): step 1/1.</text>
</comment>
<keyword evidence="5" id="KW-0547">Nucleotide-binding</keyword>
<dbReference type="GO" id="GO:0006225">
    <property type="term" value="P:UDP biosynthetic process"/>
    <property type="evidence" value="ECO:0007669"/>
    <property type="project" value="TreeGrafter"/>
</dbReference>
<sequence>MSTLDNSRNFVISLGGSYLFSDYKHLIDLKKIINHSGRRFAIVVGGGKLARDYIEFGREIGINDTGLHRIGIRSTEINAYIISIFLKAKLYVGDPRKIKLDSKSIATGGYKPGWTTDVGAAYAAVATGSPVVFNISKEKGVYNKDPSKFKDARMLKKMGFKELYKLTGGRRMPGMNYIFDPEAAKICEKNNIEVVVTNDLNDLSRYPDNVKGTIIS</sequence>
<evidence type="ECO:0000256" key="6">
    <source>
        <dbReference type="ARBA" id="ARBA00022777"/>
    </source>
</evidence>
<reference evidence="11 12" key="1">
    <citation type="journal article" date="2017" name="Nat. Commun.">
        <title>'ARMAN' archaea depend on association with euryarchaeal host in culture and in situ.</title>
        <authorList>
            <person name="Golyshina O."/>
            <person name="Toshchakov S."/>
            <person name="Makarova K."/>
            <person name="Gavrilov S."/>
            <person name="Korzhenkov A."/>
            <person name="La Cono V."/>
            <person name="Arcadi E."/>
            <person name="Nechitaylo T."/>
            <person name="Ferrer M."/>
            <person name="Kublanov I."/>
            <person name="Wolf Y."/>
            <person name="Yakimov M."/>
            <person name="Golyshin P."/>
            <person name="Slesarev A."/>
            <person name="Kozyavkin S."/>
        </authorList>
    </citation>
    <scope>NUCLEOTIDE SEQUENCE [LARGE SCALE GENOMIC DNA]</scope>
    <source>
        <strain evidence="11 12">Mia14</strain>
    </source>
</reference>
<dbReference type="GO" id="GO:0005524">
    <property type="term" value="F:ATP binding"/>
    <property type="evidence" value="ECO:0007669"/>
    <property type="project" value="UniProtKB-KW"/>
</dbReference>
<protein>
    <recommendedName>
        <fullName evidence="3">UMP kinase</fullName>
        <ecNumber evidence="3">2.7.4.22</ecNumber>
    </recommendedName>
    <alternativeName>
        <fullName evidence="9">Uridine monophosphate kinase</fullName>
    </alternativeName>
</protein>
<evidence type="ECO:0000256" key="1">
    <source>
        <dbReference type="ARBA" id="ARBA00004791"/>
    </source>
</evidence>
<dbReference type="PANTHER" id="PTHR42833:SF4">
    <property type="entry name" value="URIDYLATE KINASE PUMPKIN, CHLOROPLASTIC"/>
    <property type="match status" value="1"/>
</dbReference>
<dbReference type="GeneID" id="33313922"/>
<dbReference type="RefSeq" id="WP_157891428.1">
    <property type="nucleotide sequence ID" value="NZ_CP019964.1"/>
</dbReference>
<dbReference type="AlphaFoldDB" id="A0A218NMK9"/>
<dbReference type="EMBL" id="CP019964">
    <property type="protein sequence ID" value="ASI13687.1"/>
    <property type="molecule type" value="Genomic_DNA"/>
</dbReference>
<dbReference type="PANTHER" id="PTHR42833">
    <property type="entry name" value="URIDYLATE KINASE"/>
    <property type="match status" value="1"/>
</dbReference>
<accession>A0A218NMK9</accession>
<name>A0A218NMK9_9ARCH</name>
<evidence type="ECO:0000256" key="9">
    <source>
        <dbReference type="ARBA" id="ARBA00032092"/>
    </source>
</evidence>
<dbReference type="EC" id="2.7.4.22" evidence="3"/>
<evidence type="ECO:0000256" key="7">
    <source>
        <dbReference type="ARBA" id="ARBA00022840"/>
    </source>
</evidence>
<keyword evidence="12" id="KW-1185">Reference proteome</keyword>
<keyword evidence="7" id="KW-0067">ATP-binding</keyword>
<gene>
    <name evidence="11" type="ORF">Mia14_0365</name>
</gene>
<evidence type="ECO:0000256" key="4">
    <source>
        <dbReference type="ARBA" id="ARBA00022679"/>
    </source>
</evidence>
<comment type="similarity">
    <text evidence="2">Belongs to the UMP kinase family.</text>
</comment>
<dbReference type="InterPro" id="IPR001048">
    <property type="entry name" value="Asp/Glu/Uridylate_kinase"/>
</dbReference>
<evidence type="ECO:0000256" key="5">
    <source>
        <dbReference type="ARBA" id="ARBA00022741"/>
    </source>
</evidence>